<feature type="transmembrane region" description="Helical" evidence="1">
    <location>
        <begin position="89"/>
        <end position="110"/>
    </location>
</feature>
<sequence length="200" mass="22263">MKHISTFYENNDKRTSLFAYTLIVMVGIAVGSLMIKDRDTAYSFLVNQYFVPTSEEVSLFALARGTFVSSLIFTAAAFFFGLCALGKPFGALLLLYRGAGIGVSVTLMYSCMGKAAFLPVLITVLPKAVAFSVLSILTIRETFRRSRSIFMYCIKDEACSDNVQSFRLYCVKFIVLIFLSLIISAADGGLNYLYFKIIRQ</sequence>
<organism evidence="2 3">
    <name type="scientific">Ruminococcus flavefaciens</name>
    <dbReference type="NCBI Taxonomy" id="1265"/>
    <lineage>
        <taxon>Bacteria</taxon>
        <taxon>Bacillati</taxon>
        <taxon>Bacillota</taxon>
        <taxon>Clostridia</taxon>
        <taxon>Eubacteriales</taxon>
        <taxon>Oscillospiraceae</taxon>
        <taxon>Ruminococcus</taxon>
    </lineage>
</organism>
<evidence type="ECO:0000256" key="1">
    <source>
        <dbReference type="SAM" id="Phobius"/>
    </source>
</evidence>
<evidence type="ECO:0008006" key="4">
    <source>
        <dbReference type="Google" id="ProtNLM"/>
    </source>
</evidence>
<proteinExistence type="predicted"/>
<protein>
    <recommendedName>
        <fullName evidence="4">Stage II sporulation protein M</fullName>
    </recommendedName>
</protein>
<keyword evidence="1" id="KW-0812">Transmembrane</keyword>
<gene>
    <name evidence="2" type="ORF">SAMN02910265_01710</name>
</gene>
<feature type="transmembrane region" description="Helical" evidence="1">
    <location>
        <begin position="116"/>
        <end position="139"/>
    </location>
</feature>
<evidence type="ECO:0000313" key="2">
    <source>
        <dbReference type="EMBL" id="SEH61008.1"/>
    </source>
</evidence>
<accession>A0A1H6JFG3</accession>
<dbReference type="Proteomes" id="UP000183190">
    <property type="component" value="Unassembled WGS sequence"/>
</dbReference>
<keyword evidence="1" id="KW-1133">Transmembrane helix</keyword>
<evidence type="ECO:0000313" key="3">
    <source>
        <dbReference type="Proteomes" id="UP000183190"/>
    </source>
</evidence>
<feature type="transmembrane region" description="Helical" evidence="1">
    <location>
        <begin position="59"/>
        <end position="82"/>
    </location>
</feature>
<keyword evidence="1" id="KW-0472">Membrane</keyword>
<dbReference type="EMBL" id="FNWV01000005">
    <property type="protein sequence ID" value="SEH61008.1"/>
    <property type="molecule type" value="Genomic_DNA"/>
</dbReference>
<reference evidence="2 3" key="1">
    <citation type="submission" date="2016-10" db="EMBL/GenBank/DDBJ databases">
        <authorList>
            <person name="de Groot N.N."/>
        </authorList>
    </citation>
    <scope>NUCLEOTIDE SEQUENCE [LARGE SCALE GENOMIC DNA]</scope>
    <source>
        <strain evidence="2 3">YAD2003</strain>
    </source>
</reference>
<feature type="transmembrane region" description="Helical" evidence="1">
    <location>
        <begin position="173"/>
        <end position="195"/>
    </location>
</feature>
<name>A0A1H6JFG3_RUMFL</name>
<feature type="transmembrane region" description="Helical" evidence="1">
    <location>
        <begin position="17"/>
        <end position="35"/>
    </location>
</feature>
<dbReference type="AlphaFoldDB" id="A0A1H6JFG3"/>